<keyword evidence="1" id="KW-1133">Transmembrane helix</keyword>
<feature type="transmembrane region" description="Helical" evidence="1">
    <location>
        <begin position="227"/>
        <end position="251"/>
    </location>
</feature>
<dbReference type="OrthoDB" id="2679843at2759"/>
<feature type="transmembrane region" description="Helical" evidence="1">
    <location>
        <begin position="23"/>
        <end position="43"/>
    </location>
</feature>
<sequence length="374" mass="41654">MSTQLVGPSTKVRLPLCLRCLILLPYGIIWLCLSILLVIEWLVRGCLPHWRRPFHRFFFTELKCQLARQLAVPTTCHCLKLAVFPSAAIRESDAHVAFVQQGENRTQEIKEEIDFCKAMLCQVRMERYKIQTQKLEISHKVEAYLQKVSQSQSLQAHLKTLEKDVEDIRFYSRTQAVANRTGYRGFADWAEKTSRTHEHLLLTLGQVAFVGASLTYGAIFSSARGNIGLMCYAFALFDCGFIVPTVALALLRWASQQPKDAVFASPQVWTLLLNIFLYGSVAAIGAAICLLNISLLILHFPVGQNGQLTDAKLQFNVEPTPAGTLALGCFGLAAVVVVVSGLCHYLANGWDAMIKDFFGRRECCGEGLSDYVSA</sequence>
<organism evidence="2 3">
    <name type="scientific">Suillus placidus</name>
    <dbReference type="NCBI Taxonomy" id="48579"/>
    <lineage>
        <taxon>Eukaryota</taxon>
        <taxon>Fungi</taxon>
        <taxon>Dikarya</taxon>
        <taxon>Basidiomycota</taxon>
        <taxon>Agaricomycotina</taxon>
        <taxon>Agaricomycetes</taxon>
        <taxon>Agaricomycetidae</taxon>
        <taxon>Boletales</taxon>
        <taxon>Suillineae</taxon>
        <taxon>Suillaceae</taxon>
        <taxon>Suillus</taxon>
    </lineage>
</organism>
<gene>
    <name evidence="2" type="ORF">EV702DRAFT_1142569</name>
</gene>
<protein>
    <submittedName>
        <fullName evidence="2">Uncharacterized protein</fullName>
    </submittedName>
</protein>
<dbReference type="EMBL" id="JABBWD010000074">
    <property type="protein sequence ID" value="KAG1769140.1"/>
    <property type="molecule type" value="Genomic_DNA"/>
</dbReference>
<evidence type="ECO:0000313" key="2">
    <source>
        <dbReference type="EMBL" id="KAG1769140.1"/>
    </source>
</evidence>
<feature type="transmembrane region" description="Helical" evidence="1">
    <location>
        <begin position="271"/>
        <end position="302"/>
    </location>
</feature>
<dbReference type="Proteomes" id="UP000714275">
    <property type="component" value="Unassembled WGS sequence"/>
</dbReference>
<dbReference type="AlphaFoldDB" id="A0A9P7CXV1"/>
<accession>A0A9P7CXV1</accession>
<name>A0A9P7CXV1_9AGAM</name>
<feature type="transmembrane region" description="Helical" evidence="1">
    <location>
        <begin position="322"/>
        <end position="347"/>
    </location>
</feature>
<evidence type="ECO:0000313" key="3">
    <source>
        <dbReference type="Proteomes" id="UP000714275"/>
    </source>
</evidence>
<keyword evidence="1" id="KW-0472">Membrane</keyword>
<proteinExistence type="predicted"/>
<evidence type="ECO:0000256" key="1">
    <source>
        <dbReference type="SAM" id="Phobius"/>
    </source>
</evidence>
<comment type="caution">
    <text evidence="2">The sequence shown here is derived from an EMBL/GenBank/DDBJ whole genome shotgun (WGS) entry which is preliminary data.</text>
</comment>
<keyword evidence="3" id="KW-1185">Reference proteome</keyword>
<feature type="transmembrane region" description="Helical" evidence="1">
    <location>
        <begin position="200"/>
        <end position="221"/>
    </location>
</feature>
<reference evidence="2" key="1">
    <citation type="journal article" date="2020" name="New Phytol.">
        <title>Comparative genomics reveals dynamic genome evolution in host specialist ectomycorrhizal fungi.</title>
        <authorList>
            <person name="Lofgren L.A."/>
            <person name="Nguyen N.H."/>
            <person name="Vilgalys R."/>
            <person name="Ruytinx J."/>
            <person name="Liao H.L."/>
            <person name="Branco S."/>
            <person name="Kuo A."/>
            <person name="LaButti K."/>
            <person name="Lipzen A."/>
            <person name="Andreopoulos W."/>
            <person name="Pangilinan J."/>
            <person name="Riley R."/>
            <person name="Hundley H."/>
            <person name="Na H."/>
            <person name="Barry K."/>
            <person name="Grigoriev I.V."/>
            <person name="Stajich J.E."/>
            <person name="Kennedy P.G."/>
        </authorList>
    </citation>
    <scope>NUCLEOTIDE SEQUENCE</scope>
    <source>
        <strain evidence="2">DOB743</strain>
    </source>
</reference>
<keyword evidence="1" id="KW-0812">Transmembrane</keyword>